<dbReference type="Gene3D" id="3.40.50.720">
    <property type="entry name" value="NAD(P)-binding Rossmann-like Domain"/>
    <property type="match status" value="1"/>
</dbReference>
<evidence type="ECO:0000313" key="9">
    <source>
        <dbReference type="EMBL" id="KAA9149126.1"/>
    </source>
</evidence>
<dbReference type="PANTHER" id="PTHR43362:SF1">
    <property type="entry name" value="MANNITOL DEHYDROGENASE 2-RELATED"/>
    <property type="match status" value="1"/>
</dbReference>
<dbReference type="PRINTS" id="PR00084">
    <property type="entry name" value="MTLDHDRGNASE"/>
</dbReference>
<evidence type="ECO:0000256" key="4">
    <source>
        <dbReference type="ARBA" id="ARBA00023002"/>
    </source>
</evidence>
<evidence type="ECO:0000259" key="8">
    <source>
        <dbReference type="Pfam" id="PF08125"/>
    </source>
</evidence>
<dbReference type="PANTHER" id="PTHR43362">
    <property type="entry name" value="MANNITOL DEHYDROGENASE DSF1-RELATED"/>
    <property type="match status" value="1"/>
</dbReference>
<evidence type="ECO:0000256" key="3">
    <source>
        <dbReference type="ARBA" id="ARBA00016219"/>
    </source>
</evidence>
<dbReference type="InterPro" id="IPR013328">
    <property type="entry name" value="6PGD_dom2"/>
</dbReference>
<keyword evidence="10" id="KW-1185">Reference proteome</keyword>
<comment type="caution">
    <text evidence="9">The sequence shown here is derived from an EMBL/GenBank/DDBJ whole genome shotgun (WGS) entry which is preliminary data.</text>
</comment>
<evidence type="ECO:0000256" key="5">
    <source>
        <dbReference type="ARBA" id="ARBA00023027"/>
    </source>
</evidence>
<dbReference type="SUPFAM" id="SSF51735">
    <property type="entry name" value="NAD(P)-binding Rossmann-fold domains"/>
    <property type="match status" value="1"/>
</dbReference>
<comment type="catalytic activity">
    <reaction evidence="6">
        <text>D-mannitol 1-phosphate + NAD(+) = beta-D-fructose 6-phosphate + NADH + H(+)</text>
        <dbReference type="Rhea" id="RHEA:19661"/>
        <dbReference type="ChEBI" id="CHEBI:15378"/>
        <dbReference type="ChEBI" id="CHEBI:57540"/>
        <dbReference type="ChEBI" id="CHEBI:57634"/>
        <dbReference type="ChEBI" id="CHEBI:57945"/>
        <dbReference type="ChEBI" id="CHEBI:61381"/>
        <dbReference type="EC" id="1.1.1.17"/>
    </reaction>
</comment>
<dbReference type="SUPFAM" id="SSF48179">
    <property type="entry name" value="6-phosphogluconate dehydrogenase C-terminal domain-like"/>
    <property type="match status" value="1"/>
</dbReference>
<dbReference type="PROSITE" id="PS00974">
    <property type="entry name" value="MANNITOL_DHGENASE"/>
    <property type="match status" value="1"/>
</dbReference>
<proteinExistence type="inferred from homology"/>
<feature type="domain" description="Mannitol dehydrogenase C-terminal" evidence="8">
    <location>
        <begin position="292"/>
        <end position="466"/>
    </location>
</feature>
<dbReference type="Pfam" id="PF01232">
    <property type="entry name" value="Mannitol_dh"/>
    <property type="match status" value="1"/>
</dbReference>
<dbReference type="EMBL" id="VMNW02000151">
    <property type="protein sequence ID" value="KAA9149126.1"/>
    <property type="molecule type" value="Genomic_DNA"/>
</dbReference>
<evidence type="ECO:0000256" key="6">
    <source>
        <dbReference type="ARBA" id="ARBA00048615"/>
    </source>
</evidence>
<evidence type="ECO:0000256" key="1">
    <source>
        <dbReference type="ARBA" id="ARBA00006541"/>
    </source>
</evidence>
<name>A0A5N0UMU9_9PSEU</name>
<dbReference type="InterPro" id="IPR036291">
    <property type="entry name" value="NAD(P)-bd_dom_sf"/>
</dbReference>
<dbReference type="InterPro" id="IPR013131">
    <property type="entry name" value="Mannitol_DH_N"/>
</dbReference>
<comment type="similarity">
    <text evidence="1">Belongs to the mannitol dehydrogenase family.</text>
</comment>
<reference evidence="9" key="1">
    <citation type="submission" date="2019-09" db="EMBL/GenBank/DDBJ databases">
        <authorList>
            <person name="Teo W.F.A."/>
            <person name="Duangmal K."/>
        </authorList>
    </citation>
    <scope>NUCLEOTIDE SEQUENCE [LARGE SCALE GENOMIC DNA]</scope>
    <source>
        <strain evidence="9">K81G1</strain>
    </source>
</reference>
<protein>
    <recommendedName>
        <fullName evidence="3">Mannitol-1-phosphate 5-dehydrogenase</fullName>
        <ecNumber evidence="2">1.1.1.17</ecNumber>
    </recommendedName>
</protein>
<dbReference type="Gene3D" id="1.10.1040.10">
    <property type="entry name" value="N-(1-d-carboxylethyl)-l-norvaline Dehydrogenase, domain 2"/>
    <property type="match status" value="1"/>
</dbReference>
<dbReference type="InterPro" id="IPR000669">
    <property type="entry name" value="Mannitol_DH"/>
</dbReference>
<dbReference type="OrthoDB" id="271711at2"/>
<gene>
    <name evidence="9" type="ORF">FPZ12_043925</name>
</gene>
<dbReference type="Proteomes" id="UP000319769">
    <property type="component" value="Unassembled WGS sequence"/>
</dbReference>
<evidence type="ECO:0000256" key="2">
    <source>
        <dbReference type="ARBA" id="ARBA00012939"/>
    </source>
</evidence>
<evidence type="ECO:0000313" key="10">
    <source>
        <dbReference type="Proteomes" id="UP000319769"/>
    </source>
</evidence>
<accession>A0A5N0UMU9</accession>
<sequence length="476" mass="50231">MGARLVNKLDRSTVDTLPAESRPLVDPRSLQPRIVHFGLGAFHRAHQAVYTEAAAARSGQPWGIVAVAPRSADTVALARSQDGLFSVTDRGSGRTRVVAALTDALHLRDDAAPLDALLASPEITTVTLTITEKGYTRNPATGHLDTETPAVAADLAGNGPQQTVIGRIATSLATRFRGTGAPVNLVSCDNAAGNGPMLATLVRDFVTASPWPDKEKLLDWLGIAVAFPSTVVDRIVPATTPADIEAAANALGVRDGMPVAGESFREWVLEDRFAADRPAWELDGALLVPDAAPYQLRKLRLLNGSHSALAYLGLATGCVTIDDALRTGWGESLVRRLGAEITPTLPEAGLDLPGYVDALVGRFADPGIGHRLSQIGSDGSLKIPERWFDPLRTLESAPTLELALAGWVNATDPAHDFGTTDPAAAALAECWRDATPRTVVARLLTTVGAEDLAADERLVAAVAGRLPAVRAGRVEW</sequence>
<dbReference type="GO" id="GO:0019594">
    <property type="term" value="P:mannitol metabolic process"/>
    <property type="evidence" value="ECO:0007669"/>
    <property type="project" value="InterPro"/>
</dbReference>
<dbReference type="Pfam" id="PF08125">
    <property type="entry name" value="Mannitol_dh_C"/>
    <property type="match status" value="1"/>
</dbReference>
<dbReference type="AlphaFoldDB" id="A0A5N0UMU9"/>
<organism evidence="9 10">
    <name type="scientific">Amycolatopsis acidicola</name>
    <dbReference type="NCBI Taxonomy" id="2596893"/>
    <lineage>
        <taxon>Bacteria</taxon>
        <taxon>Bacillati</taxon>
        <taxon>Actinomycetota</taxon>
        <taxon>Actinomycetes</taxon>
        <taxon>Pseudonocardiales</taxon>
        <taxon>Pseudonocardiaceae</taxon>
        <taxon>Amycolatopsis</taxon>
    </lineage>
</organism>
<keyword evidence="5" id="KW-0520">NAD</keyword>
<dbReference type="EC" id="1.1.1.17" evidence="2"/>
<dbReference type="InterPro" id="IPR023027">
    <property type="entry name" value="Mannitol_DH_CS"/>
</dbReference>
<dbReference type="GO" id="GO:0008926">
    <property type="term" value="F:mannitol-1-phosphate 5-dehydrogenase activity"/>
    <property type="evidence" value="ECO:0007669"/>
    <property type="project" value="UniProtKB-EC"/>
</dbReference>
<evidence type="ECO:0000259" key="7">
    <source>
        <dbReference type="Pfam" id="PF01232"/>
    </source>
</evidence>
<feature type="domain" description="Mannitol dehydrogenase N-terminal" evidence="7">
    <location>
        <begin position="33"/>
        <end position="281"/>
    </location>
</feature>
<keyword evidence="4" id="KW-0560">Oxidoreductase</keyword>
<dbReference type="InterPro" id="IPR050988">
    <property type="entry name" value="Mannitol_DH/Oxidoreductase"/>
</dbReference>
<dbReference type="InterPro" id="IPR008927">
    <property type="entry name" value="6-PGluconate_DH-like_C_sf"/>
</dbReference>
<dbReference type="InterPro" id="IPR013118">
    <property type="entry name" value="Mannitol_DH_C"/>
</dbReference>